<dbReference type="KEGG" id="mik:FOE78_06680"/>
<feature type="region of interest" description="Disordered" evidence="1">
    <location>
        <begin position="1"/>
        <end position="75"/>
    </location>
</feature>
<dbReference type="AlphaFoldDB" id="A0A516PWS4"/>
<evidence type="ECO:0000256" key="2">
    <source>
        <dbReference type="SAM" id="Phobius"/>
    </source>
</evidence>
<feature type="compositionally biased region" description="Low complexity" evidence="1">
    <location>
        <begin position="21"/>
        <end position="62"/>
    </location>
</feature>
<dbReference type="OrthoDB" id="3733716at2"/>
<keyword evidence="2" id="KW-0812">Transmembrane</keyword>
<keyword evidence="4" id="KW-1185">Reference proteome</keyword>
<name>A0A516PWS4_9ACTN</name>
<protein>
    <recommendedName>
        <fullName evidence="5">DUF4190 domain-containing protein</fullName>
    </recommendedName>
</protein>
<keyword evidence="2" id="KW-1133">Transmembrane helix</keyword>
<feature type="transmembrane region" description="Helical" evidence="2">
    <location>
        <begin position="139"/>
        <end position="163"/>
    </location>
</feature>
<organism evidence="3 4">
    <name type="scientific">Microlunatus elymi</name>
    <dbReference type="NCBI Taxonomy" id="2596828"/>
    <lineage>
        <taxon>Bacteria</taxon>
        <taxon>Bacillati</taxon>
        <taxon>Actinomycetota</taxon>
        <taxon>Actinomycetes</taxon>
        <taxon>Propionibacteriales</taxon>
        <taxon>Propionibacteriaceae</taxon>
        <taxon>Microlunatus</taxon>
    </lineage>
</organism>
<dbReference type="RefSeq" id="WP_143985601.1">
    <property type="nucleotide sequence ID" value="NZ_CP041692.1"/>
</dbReference>
<evidence type="ECO:0000256" key="1">
    <source>
        <dbReference type="SAM" id="MobiDB-lite"/>
    </source>
</evidence>
<dbReference type="EMBL" id="CP041692">
    <property type="protein sequence ID" value="QDP95633.1"/>
    <property type="molecule type" value="Genomic_DNA"/>
</dbReference>
<keyword evidence="2" id="KW-0472">Membrane</keyword>
<evidence type="ECO:0000313" key="4">
    <source>
        <dbReference type="Proteomes" id="UP000319263"/>
    </source>
</evidence>
<accession>A0A516PWS4</accession>
<evidence type="ECO:0000313" key="3">
    <source>
        <dbReference type="EMBL" id="QDP95633.1"/>
    </source>
</evidence>
<evidence type="ECO:0008006" key="5">
    <source>
        <dbReference type="Google" id="ProtNLM"/>
    </source>
</evidence>
<sequence>MASGYSPQDPYQHGQAGDQSPAGYYGQPQGRPGPAQPFQQQGYQQQGFQQQGQPYQGQPVQGLPTQHGQPYPPYAIAPEHPQGTTILVLGVVSIAVPVIGFVAWYMGHKVQREIEETGATYSNVGNINAGKIIGMIMSILSMVGIAFFIVYMIFVLIMVFGVAGSMG</sequence>
<proteinExistence type="predicted"/>
<feature type="transmembrane region" description="Helical" evidence="2">
    <location>
        <begin position="86"/>
        <end position="106"/>
    </location>
</feature>
<gene>
    <name evidence="3" type="ORF">FOE78_06680</name>
</gene>
<reference evidence="3 4" key="1">
    <citation type="submission" date="2019-07" db="EMBL/GenBank/DDBJ databases">
        <title>Microlunatus dokdonensis sp. nov. isolated from the rhizospheric soil of the wild plant Elymus tsukushiensis.</title>
        <authorList>
            <person name="Ghim S.-Y."/>
            <person name="Hwang Y.-J."/>
            <person name="Son J.-S."/>
            <person name="Shin J.-H."/>
        </authorList>
    </citation>
    <scope>NUCLEOTIDE SEQUENCE [LARGE SCALE GENOMIC DNA]</scope>
    <source>
        <strain evidence="3 4">KUDC0627</strain>
    </source>
</reference>
<dbReference type="Proteomes" id="UP000319263">
    <property type="component" value="Chromosome"/>
</dbReference>